<reference evidence="7 8" key="1">
    <citation type="submission" date="2016-10" db="EMBL/GenBank/DDBJ databases">
        <title>Proteomics and genomics reveal pathogen-plant mechanisms compatible with a hemibiotrophic lifestyle of Diplodia corticola.</title>
        <authorList>
            <person name="Fernandes I."/>
            <person name="De Jonge R."/>
            <person name="Van De Peer Y."/>
            <person name="Devreese B."/>
            <person name="Alves A."/>
            <person name="Esteves A.C."/>
        </authorList>
    </citation>
    <scope>NUCLEOTIDE SEQUENCE [LARGE SCALE GENOMIC DNA]</scope>
    <source>
        <strain evidence="7 8">CBS 112549</strain>
    </source>
</reference>
<dbReference type="PANTHER" id="PTHR15549">
    <property type="entry name" value="PAIRED IMMUNOGLOBULIN-LIKE TYPE 2 RECEPTOR"/>
    <property type="match status" value="1"/>
</dbReference>
<evidence type="ECO:0000256" key="3">
    <source>
        <dbReference type="ARBA" id="ARBA00022989"/>
    </source>
</evidence>
<feature type="region of interest" description="Disordered" evidence="5">
    <location>
        <begin position="82"/>
        <end position="140"/>
    </location>
</feature>
<dbReference type="EMBL" id="MNUE01000001">
    <property type="protein sequence ID" value="OJD40568.1"/>
    <property type="molecule type" value="Genomic_DNA"/>
</dbReference>
<dbReference type="GO" id="GO:0016020">
    <property type="term" value="C:membrane"/>
    <property type="evidence" value="ECO:0007669"/>
    <property type="project" value="UniProtKB-SubCell"/>
</dbReference>
<protein>
    <submittedName>
        <fullName evidence="7">Uncharacterized protein</fullName>
    </submittedName>
</protein>
<feature type="region of interest" description="Disordered" evidence="5">
    <location>
        <begin position="274"/>
        <end position="310"/>
    </location>
</feature>
<evidence type="ECO:0000256" key="1">
    <source>
        <dbReference type="ARBA" id="ARBA00004167"/>
    </source>
</evidence>
<dbReference type="GO" id="GO:0071944">
    <property type="term" value="C:cell periphery"/>
    <property type="evidence" value="ECO:0007669"/>
    <property type="project" value="UniProtKB-ARBA"/>
</dbReference>
<evidence type="ECO:0000256" key="2">
    <source>
        <dbReference type="ARBA" id="ARBA00022692"/>
    </source>
</evidence>
<evidence type="ECO:0000256" key="4">
    <source>
        <dbReference type="ARBA" id="ARBA00023136"/>
    </source>
</evidence>
<accession>A0A1J9RIT9</accession>
<dbReference type="GeneID" id="31010133"/>
<organism evidence="7 8">
    <name type="scientific">Diplodia corticola</name>
    <dbReference type="NCBI Taxonomy" id="236234"/>
    <lineage>
        <taxon>Eukaryota</taxon>
        <taxon>Fungi</taxon>
        <taxon>Dikarya</taxon>
        <taxon>Ascomycota</taxon>
        <taxon>Pezizomycotina</taxon>
        <taxon>Dothideomycetes</taxon>
        <taxon>Dothideomycetes incertae sedis</taxon>
        <taxon>Botryosphaeriales</taxon>
        <taxon>Botryosphaeriaceae</taxon>
        <taxon>Diplodia</taxon>
    </lineage>
</organism>
<gene>
    <name evidence="7" type="ORF">BKCO1_1000473</name>
</gene>
<feature type="compositionally biased region" description="Pro residues" evidence="5">
    <location>
        <begin position="99"/>
        <end position="119"/>
    </location>
</feature>
<keyword evidence="8" id="KW-1185">Reference proteome</keyword>
<feature type="compositionally biased region" description="Low complexity" evidence="5">
    <location>
        <begin position="82"/>
        <end position="98"/>
    </location>
</feature>
<evidence type="ECO:0000256" key="6">
    <source>
        <dbReference type="SAM" id="Phobius"/>
    </source>
</evidence>
<proteinExistence type="predicted"/>
<comment type="caution">
    <text evidence="7">The sequence shown here is derived from an EMBL/GenBank/DDBJ whole genome shotgun (WGS) entry which is preliminary data.</text>
</comment>
<keyword evidence="4 6" id="KW-0472">Membrane</keyword>
<dbReference type="RefSeq" id="XP_020135411.1">
    <property type="nucleotide sequence ID" value="XM_020269874.1"/>
</dbReference>
<keyword evidence="3 6" id="KW-1133">Transmembrane helix</keyword>
<dbReference type="Proteomes" id="UP000183809">
    <property type="component" value="Unassembled WGS sequence"/>
</dbReference>
<feature type="transmembrane region" description="Helical" evidence="6">
    <location>
        <begin position="142"/>
        <end position="169"/>
    </location>
</feature>
<name>A0A1J9RIT9_9PEZI</name>
<dbReference type="OrthoDB" id="10643641at2759"/>
<dbReference type="AlphaFoldDB" id="A0A1J9RIT9"/>
<evidence type="ECO:0000256" key="5">
    <source>
        <dbReference type="SAM" id="MobiDB-lite"/>
    </source>
</evidence>
<evidence type="ECO:0000313" key="7">
    <source>
        <dbReference type="EMBL" id="OJD40568.1"/>
    </source>
</evidence>
<keyword evidence="2 6" id="KW-0812">Transmembrane</keyword>
<comment type="subcellular location">
    <subcellularLocation>
        <location evidence="1">Membrane</location>
        <topology evidence="1">Single-pass membrane protein</topology>
    </subcellularLocation>
</comment>
<dbReference type="InterPro" id="IPR051694">
    <property type="entry name" value="Immunoregulatory_rcpt-like"/>
</dbReference>
<sequence>MAPSREPSHQASKRNTTPSYTCGVLQIDCGGGYCCPLGQVCFASTSSASTSSSTTWCRLAPGIPGTDQPALLAPGAVDVAASHSTATTTTTTTTSSSSSPPPITTPPTPTQQPFSPPPSTSAGSGYPSPPVDPSSRASPRPIAGTGVAGIVIGVVLLGALLGGSAWSLWRRRRREKERAREDALLAGGLDGGGDEGGVKGFLKGGGGGVVVAERERERRGVGMGMEECEGRGLVDMYAGCNVGKVPGEVPGRVEVVGDGPLLPSPTTTCVVSRKPLASASRRGRGRERGPVYEMDGTSPLARTAARGLTG</sequence>
<evidence type="ECO:0000313" key="8">
    <source>
        <dbReference type="Proteomes" id="UP000183809"/>
    </source>
</evidence>